<comment type="caution">
    <text evidence="4">The sequence shown here is derived from an EMBL/GenBank/DDBJ whole genome shotgun (WGS) entry which is preliminary data.</text>
</comment>
<evidence type="ECO:0000313" key="4">
    <source>
        <dbReference type="EMBL" id="HIS77438.1"/>
    </source>
</evidence>
<evidence type="ECO:0000313" key="5">
    <source>
        <dbReference type="Proteomes" id="UP000824002"/>
    </source>
</evidence>
<evidence type="ECO:0008006" key="6">
    <source>
        <dbReference type="Google" id="ProtNLM"/>
    </source>
</evidence>
<dbReference type="EMBL" id="DVJP01000076">
    <property type="protein sequence ID" value="HIS77438.1"/>
    <property type="molecule type" value="Genomic_DNA"/>
</dbReference>
<dbReference type="GO" id="GO:0033178">
    <property type="term" value="C:proton-transporting two-sector ATPase complex, catalytic domain"/>
    <property type="evidence" value="ECO:0007669"/>
    <property type="project" value="InterPro"/>
</dbReference>
<dbReference type="Pfam" id="PF01991">
    <property type="entry name" value="vATP-synt_E"/>
    <property type="match status" value="1"/>
</dbReference>
<organism evidence="4 5">
    <name type="scientific">Candidatus Merdivicinus excrementipullorum</name>
    <dbReference type="NCBI Taxonomy" id="2840867"/>
    <lineage>
        <taxon>Bacteria</taxon>
        <taxon>Bacillati</taxon>
        <taxon>Bacillota</taxon>
        <taxon>Clostridia</taxon>
        <taxon>Eubacteriales</taxon>
        <taxon>Oscillospiraceae</taxon>
        <taxon>Oscillospiraceae incertae sedis</taxon>
        <taxon>Candidatus Merdivicinus</taxon>
    </lineage>
</organism>
<evidence type="ECO:0000256" key="1">
    <source>
        <dbReference type="ARBA" id="ARBA00005901"/>
    </source>
</evidence>
<accession>A0A9D1K1U1</accession>
<dbReference type="AlphaFoldDB" id="A0A9D1K1U1"/>
<comment type="similarity">
    <text evidence="1">Belongs to the V-ATPase E subunit family.</text>
</comment>
<dbReference type="SUPFAM" id="SSF160527">
    <property type="entry name" value="V-type ATPase subunit E-like"/>
    <property type="match status" value="1"/>
</dbReference>
<reference evidence="4" key="2">
    <citation type="journal article" date="2021" name="PeerJ">
        <title>Extensive microbial diversity within the chicken gut microbiome revealed by metagenomics and culture.</title>
        <authorList>
            <person name="Gilroy R."/>
            <person name="Ravi A."/>
            <person name="Getino M."/>
            <person name="Pursley I."/>
            <person name="Horton D.L."/>
            <person name="Alikhan N.F."/>
            <person name="Baker D."/>
            <person name="Gharbi K."/>
            <person name="Hall N."/>
            <person name="Watson M."/>
            <person name="Adriaenssens E.M."/>
            <person name="Foster-Nyarko E."/>
            <person name="Jarju S."/>
            <person name="Secka A."/>
            <person name="Antonio M."/>
            <person name="Oren A."/>
            <person name="Chaudhuri R.R."/>
            <person name="La Ragione R."/>
            <person name="Hildebrand F."/>
            <person name="Pallen M.J."/>
        </authorList>
    </citation>
    <scope>NUCLEOTIDE SEQUENCE</scope>
    <source>
        <strain evidence="4">CHK199-13235</strain>
    </source>
</reference>
<dbReference type="GO" id="GO:0046961">
    <property type="term" value="F:proton-transporting ATPase activity, rotational mechanism"/>
    <property type="evidence" value="ECO:0007669"/>
    <property type="project" value="InterPro"/>
</dbReference>
<sequence>MPNETEKLARFEKAVSSEVETKTTEILAEVDSYKEEKLVDVKEVEIQRAYDTIQRKAAEIRASFARDVTKEKVAARQRLLRRRSELTEELFCKAAEKVKEFTKNQAYREKLKSMLEGRQEGWSVLVRAEDEELVRSLAGDGVTVRVSPEIKLGGIVFYSESAGLYQDETYDAMLKNAQEEFYNSGRADLSKLEGVGDFA</sequence>
<proteinExistence type="inferred from homology"/>
<dbReference type="InterPro" id="IPR038495">
    <property type="entry name" value="ATPase_E_C"/>
</dbReference>
<name>A0A9D1K1U1_9FIRM</name>
<dbReference type="InterPro" id="IPR002842">
    <property type="entry name" value="ATPase_V1_Esu"/>
</dbReference>
<keyword evidence="2" id="KW-0813">Transport</keyword>
<keyword evidence="3" id="KW-0406">Ion transport</keyword>
<gene>
    <name evidence="4" type="ORF">IAB51_11630</name>
</gene>
<evidence type="ECO:0000256" key="2">
    <source>
        <dbReference type="ARBA" id="ARBA00022448"/>
    </source>
</evidence>
<reference evidence="4" key="1">
    <citation type="submission" date="2020-10" db="EMBL/GenBank/DDBJ databases">
        <authorList>
            <person name="Gilroy R."/>
        </authorList>
    </citation>
    <scope>NUCLEOTIDE SEQUENCE</scope>
    <source>
        <strain evidence="4">CHK199-13235</strain>
    </source>
</reference>
<dbReference type="Proteomes" id="UP000824002">
    <property type="component" value="Unassembled WGS sequence"/>
</dbReference>
<evidence type="ECO:0000256" key="3">
    <source>
        <dbReference type="ARBA" id="ARBA00023065"/>
    </source>
</evidence>
<protein>
    <recommendedName>
        <fullName evidence="6">V-type ATP synthase subunit E</fullName>
    </recommendedName>
</protein>
<dbReference type="Gene3D" id="3.30.2320.30">
    <property type="entry name" value="ATP synthase, E subunit, C-terminal"/>
    <property type="match status" value="1"/>
</dbReference>